<evidence type="ECO:0000256" key="1">
    <source>
        <dbReference type="SAM" id="MobiDB-lite"/>
    </source>
</evidence>
<feature type="compositionally biased region" description="Low complexity" evidence="1">
    <location>
        <begin position="477"/>
        <end position="486"/>
    </location>
</feature>
<reference evidence="2" key="1">
    <citation type="submission" date="2020-07" db="EMBL/GenBank/DDBJ databases">
        <title>Multicomponent nature underlies the extraordinary mechanical properties of spider dragline silk.</title>
        <authorList>
            <person name="Kono N."/>
            <person name="Nakamura H."/>
            <person name="Mori M."/>
            <person name="Yoshida Y."/>
            <person name="Ohtoshi R."/>
            <person name="Malay A.D."/>
            <person name="Moran D.A.P."/>
            <person name="Tomita M."/>
            <person name="Numata K."/>
            <person name="Arakawa K."/>
        </authorList>
    </citation>
    <scope>NUCLEOTIDE SEQUENCE</scope>
</reference>
<feature type="compositionally biased region" description="Basic and acidic residues" evidence="1">
    <location>
        <begin position="487"/>
        <end position="498"/>
    </location>
</feature>
<feature type="compositionally biased region" description="Polar residues" evidence="1">
    <location>
        <begin position="425"/>
        <end position="438"/>
    </location>
</feature>
<keyword evidence="3" id="KW-1185">Reference proteome</keyword>
<proteinExistence type="predicted"/>
<feature type="compositionally biased region" description="Low complexity" evidence="1">
    <location>
        <begin position="445"/>
        <end position="463"/>
    </location>
</feature>
<feature type="region of interest" description="Disordered" evidence="1">
    <location>
        <begin position="174"/>
        <end position="194"/>
    </location>
</feature>
<feature type="compositionally biased region" description="Polar residues" evidence="1">
    <location>
        <begin position="539"/>
        <end position="555"/>
    </location>
</feature>
<feature type="compositionally biased region" description="Basic residues" evidence="1">
    <location>
        <begin position="566"/>
        <end position="575"/>
    </location>
</feature>
<accession>A0A8X6HF76</accession>
<feature type="compositionally biased region" description="Basic and acidic residues" evidence="1">
    <location>
        <begin position="583"/>
        <end position="595"/>
    </location>
</feature>
<feature type="compositionally biased region" description="Basic and acidic residues" evidence="1">
    <location>
        <begin position="505"/>
        <end position="514"/>
    </location>
</feature>
<dbReference type="EMBL" id="BMAO01015472">
    <property type="protein sequence ID" value="GFR01924.1"/>
    <property type="molecule type" value="Genomic_DNA"/>
</dbReference>
<dbReference type="AlphaFoldDB" id="A0A8X6HF76"/>
<name>A0A8X6HF76_TRICU</name>
<evidence type="ECO:0000313" key="2">
    <source>
        <dbReference type="EMBL" id="GFR01924.1"/>
    </source>
</evidence>
<gene>
    <name evidence="2" type="ORF">TNCT_449381</name>
</gene>
<dbReference type="OrthoDB" id="10440131at2759"/>
<sequence>MSKSEKLAWCRTKSIFVLSRLEVRVPQRKFKSVHMANASSDRNDGNAPRKVTEQISRPLISQSVLEDIPELEDLEDENSVKDMTRANVQFIRFLQSRFEEIGNNGTSSAVSPFELDSWQGTTSVIGYQPQNIMSFMPPPERRESLLPREERSHFIPLGGRKVFSQHGRISLRKPASGSVRNKLQATKTVQTEPMVEKEHQPWLIRAKNTADHLCVELTNYINSLIQCPKNPEIEVGAVGGKKTMDSGEKALSYEDATKLEAEISKKLKSVLVLAESLRNSIPIPLNYEDCTSEGLEISDNNEKKIHKNEYMETSRSKKTIATSSTQTDRAEVIVAKSAGDIPKRSNRNSKSSEGKKPAASRVPDKPPRKSVVSLPPNRRSLRISARSLPEPSRKPVFLPVTSISSNKTNFPPEAKPQRKSEGSCPVTSTSSSKATSPLETKPPWKSAASLPSTSTSSSKAKSFPPKRKPPRKPLAPAPSATSTPSSKIEKSKIPDKSKPVNKKTQGKEQNKLKDGATNVGAPPNRQKPTPRVNPKKSIATKTNQASSCFAQTEPENATAPREEKKRPARILKRRNAVLTKTGLELREKTNKPEGR</sequence>
<comment type="caution">
    <text evidence="2">The sequence shown here is derived from an EMBL/GenBank/DDBJ whole genome shotgun (WGS) entry which is preliminary data.</text>
</comment>
<evidence type="ECO:0000313" key="3">
    <source>
        <dbReference type="Proteomes" id="UP000887116"/>
    </source>
</evidence>
<organism evidence="2 3">
    <name type="scientific">Trichonephila clavata</name>
    <name type="common">Joro spider</name>
    <name type="synonym">Nephila clavata</name>
    <dbReference type="NCBI Taxonomy" id="2740835"/>
    <lineage>
        <taxon>Eukaryota</taxon>
        <taxon>Metazoa</taxon>
        <taxon>Ecdysozoa</taxon>
        <taxon>Arthropoda</taxon>
        <taxon>Chelicerata</taxon>
        <taxon>Arachnida</taxon>
        <taxon>Araneae</taxon>
        <taxon>Araneomorphae</taxon>
        <taxon>Entelegynae</taxon>
        <taxon>Araneoidea</taxon>
        <taxon>Nephilidae</taxon>
        <taxon>Trichonephila</taxon>
    </lineage>
</organism>
<feature type="region of interest" description="Disordered" evidence="1">
    <location>
        <begin position="33"/>
        <end position="52"/>
    </location>
</feature>
<dbReference type="Proteomes" id="UP000887116">
    <property type="component" value="Unassembled WGS sequence"/>
</dbReference>
<feature type="compositionally biased region" description="Basic and acidic residues" evidence="1">
    <location>
        <begin position="350"/>
        <end position="367"/>
    </location>
</feature>
<protein>
    <submittedName>
        <fullName evidence="2">Uncharacterized protein</fullName>
    </submittedName>
</protein>
<feature type="region of interest" description="Disordered" evidence="1">
    <location>
        <begin position="311"/>
        <end position="595"/>
    </location>
</feature>
<feature type="compositionally biased region" description="Polar residues" evidence="1">
    <location>
        <begin position="178"/>
        <end position="191"/>
    </location>
</feature>